<evidence type="ECO:0000313" key="6">
    <source>
        <dbReference type="EMBL" id="CAL1698817.1"/>
    </source>
</evidence>
<dbReference type="PANTHER" id="PTHR13780">
    <property type="entry name" value="AMP-ACTIVATED PROTEIN KINASE, GAMMA REGULATORY SUBUNIT"/>
    <property type="match status" value="1"/>
</dbReference>
<evidence type="ECO:0000256" key="4">
    <source>
        <dbReference type="SAM" id="MobiDB-lite"/>
    </source>
</evidence>
<dbReference type="SMART" id="SM00116">
    <property type="entry name" value="CBS"/>
    <property type="match status" value="3"/>
</dbReference>
<proteinExistence type="predicted"/>
<accession>A0ABP1CXG2</accession>
<dbReference type="InterPro" id="IPR046342">
    <property type="entry name" value="CBS_dom_sf"/>
</dbReference>
<feature type="compositionally biased region" description="Low complexity" evidence="4">
    <location>
        <begin position="385"/>
        <end position="397"/>
    </location>
</feature>
<feature type="compositionally biased region" description="Low complexity" evidence="4">
    <location>
        <begin position="405"/>
        <end position="416"/>
    </location>
</feature>
<evidence type="ECO:0000259" key="5">
    <source>
        <dbReference type="PROSITE" id="PS51371"/>
    </source>
</evidence>
<dbReference type="EMBL" id="OZ037954">
    <property type="protein sequence ID" value="CAL1698817.1"/>
    <property type="molecule type" value="Genomic_DNA"/>
</dbReference>
<evidence type="ECO:0000256" key="2">
    <source>
        <dbReference type="ARBA" id="ARBA00023122"/>
    </source>
</evidence>
<reference evidence="7" key="1">
    <citation type="submission" date="2024-04" db="EMBL/GenBank/DDBJ databases">
        <authorList>
            <person name="Shaw F."/>
            <person name="Minotto A."/>
        </authorList>
    </citation>
    <scope>NUCLEOTIDE SEQUENCE [LARGE SCALE GENOMIC DNA]</scope>
</reference>
<dbReference type="SUPFAM" id="SSF54631">
    <property type="entry name" value="CBS-domain pair"/>
    <property type="match status" value="2"/>
</dbReference>
<keyword evidence="7" id="KW-1185">Reference proteome</keyword>
<keyword evidence="1" id="KW-0677">Repeat</keyword>
<feature type="region of interest" description="Disordered" evidence="4">
    <location>
        <begin position="377"/>
        <end position="426"/>
    </location>
</feature>
<evidence type="ECO:0000256" key="1">
    <source>
        <dbReference type="ARBA" id="ARBA00022737"/>
    </source>
</evidence>
<evidence type="ECO:0000256" key="3">
    <source>
        <dbReference type="PROSITE-ProRule" id="PRU00703"/>
    </source>
</evidence>
<keyword evidence="2 3" id="KW-0129">CBS domain</keyword>
<feature type="domain" description="CBS" evidence="5">
    <location>
        <begin position="221"/>
        <end position="280"/>
    </location>
</feature>
<sequence>MSLSKRLSVSSIRSESPLVFAAAPNADAEEWTKTWQTTLARDLIDSPVVSVDAETTVEDACELLLSKDLVCLAINNRPTSVPGGSPFDGLFDFSDVNAFLTLAATRHRWSAEELRENPRIDEIFTAAKAGKVPVHLVSNLSEKNPLVILPHNAAIVSLLSVFSTGTHRVVLRATPPSTDFAGFVSDRSLLSWFTNQAHETSTLHTFLSNSLSSLNLPSLYIYSAVVAAKASESVLDAMKLMSDQGVSSIAVIEEETGGLLSAVSVTDVGKVVVPSQSNQILSTPLKQFISMIKEPVGSTDGADRYPVYSVLPSSTLLYTMQKLIATDSHRLFVTDESQVQSPYFAPSPTTTLCGIVSIVDILSLFARVANIPDVDPTRMRHRRASSTSTSSSPPSGRSPEHSFLRSRSSSRTSLGRVPAGTNSLRNSVSSLDSFQWAERVPRP</sequence>
<evidence type="ECO:0000313" key="7">
    <source>
        <dbReference type="Proteomes" id="UP001497453"/>
    </source>
</evidence>
<organism evidence="6 7">
    <name type="scientific">Somion occarium</name>
    <dbReference type="NCBI Taxonomy" id="3059160"/>
    <lineage>
        <taxon>Eukaryota</taxon>
        <taxon>Fungi</taxon>
        <taxon>Dikarya</taxon>
        <taxon>Basidiomycota</taxon>
        <taxon>Agaricomycotina</taxon>
        <taxon>Agaricomycetes</taxon>
        <taxon>Polyporales</taxon>
        <taxon>Cerrenaceae</taxon>
        <taxon>Somion</taxon>
    </lineage>
</organism>
<protein>
    <recommendedName>
        <fullName evidence="5">CBS domain-containing protein</fullName>
    </recommendedName>
</protein>
<dbReference type="Pfam" id="PF00571">
    <property type="entry name" value="CBS"/>
    <property type="match status" value="2"/>
</dbReference>
<dbReference type="Proteomes" id="UP001497453">
    <property type="component" value="Chromosome 11"/>
</dbReference>
<dbReference type="Gene3D" id="3.10.580.10">
    <property type="entry name" value="CBS-domain"/>
    <property type="match status" value="2"/>
</dbReference>
<dbReference type="InterPro" id="IPR050511">
    <property type="entry name" value="AMPK_gamma/SDS23_families"/>
</dbReference>
<dbReference type="InterPro" id="IPR000644">
    <property type="entry name" value="CBS_dom"/>
</dbReference>
<gene>
    <name evidence="6" type="ORF">GFSPODELE1_LOCUS2338</name>
</gene>
<name>A0ABP1CXG2_9APHY</name>
<dbReference type="PROSITE" id="PS51371">
    <property type="entry name" value="CBS"/>
    <property type="match status" value="1"/>
</dbReference>
<dbReference type="PANTHER" id="PTHR13780:SF36">
    <property type="entry name" value="CBS DOMAIN-CONTAINING PROTEIN"/>
    <property type="match status" value="1"/>
</dbReference>